<dbReference type="InterPro" id="IPR003738">
    <property type="entry name" value="SRAP"/>
</dbReference>
<evidence type="ECO:0000256" key="5">
    <source>
        <dbReference type="ARBA" id="ARBA00023124"/>
    </source>
</evidence>
<proteinExistence type="inferred from homology"/>
<dbReference type="GO" id="GO:0008233">
    <property type="term" value="F:peptidase activity"/>
    <property type="evidence" value="ECO:0007669"/>
    <property type="project" value="UniProtKB-KW"/>
</dbReference>
<dbReference type="RefSeq" id="WP_229750546.1">
    <property type="nucleotide sequence ID" value="NZ_BMHP01000004.1"/>
</dbReference>
<organism evidence="9 10">
    <name type="scientific">Paenibacillus nasutitermitis</name>
    <dbReference type="NCBI Taxonomy" id="1652958"/>
    <lineage>
        <taxon>Bacteria</taxon>
        <taxon>Bacillati</taxon>
        <taxon>Bacillota</taxon>
        <taxon>Bacilli</taxon>
        <taxon>Bacillales</taxon>
        <taxon>Paenibacillaceae</taxon>
        <taxon>Paenibacillus</taxon>
    </lineage>
</organism>
<evidence type="ECO:0000256" key="2">
    <source>
        <dbReference type="ARBA" id="ARBA00022670"/>
    </source>
</evidence>
<keyword evidence="3" id="KW-0227">DNA damage</keyword>
<dbReference type="Gene3D" id="3.90.1680.10">
    <property type="entry name" value="SOS response associated peptidase-like"/>
    <property type="match status" value="1"/>
</dbReference>
<dbReference type="SUPFAM" id="SSF143081">
    <property type="entry name" value="BB1717-like"/>
    <property type="match status" value="1"/>
</dbReference>
<evidence type="ECO:0000256" key="8">
    <source>
        <dbReference type="RuleBase" id="RU364100"/>
    </source>
</evidence>
<evidence type="ECO:0000313" key="10">
    <source>
        <dbReference type="Proteomes" id="UP000612456"/>
    </source>
</evidence>
<keyword evidence="5" id="KW-0190">Covalent protein-DNA linkage</keyword>
<dbReference type="GO" id="GO:0016829">
    <property type="term" value="F:lyase activity"/>
    <property type="evidence" value="ECO:0007669"/>
    <property type="project" value="UniProtKB-KW"/>
</dbReference>
<dbReference type="EC" id="3.4.-.-" evidence="8"/>
<dbReference type="GO" id="GO:0003697">
    <property type="term" value="F:single-stranded DNA binding"/>
    <property type="evidence" value="ECO:0007669"/>
    <property type="project" value="InterPro"/>
</dbReference>
<gene>
    <name evidence="9" type="ORF">GCM10010911_52110</name>
</gene>
<sequence>MCQSISIMAEAPELTDRFQIEHVLFHTANRREIKPTESLSAIFEHKEKRVLDECRWGLMPFWAKDSLWMDSRTMLWKPIFDRVVKKQRCVIPCNGFYLSRTEGKETERVKITMRSGTFGIAGLYDVFRSASGGEMRTCTLLMTRANGLVSPFQELMPAILEEEDIDNWLKKDGVELSPLHPMLRSMDVMRMLSIPLSASGSDKVEFESPRPEVI</sequence>
<dbReference type="GO" id="GO:0006508">
    <property type="term" value="P:proteolysis"/>
    <property type="evidence" value="ECO:0007669"/>
    <property type="project" value="UniProtKB-KW"/>
</dbReference>
<dbReference type="InterPro" id="IPR036590">
    <property type="entry name" value="SRAP-like"/>
</dbReference>
<keyword evidence="6" id="KW-0238">DNA-binding</keyword>
<dbReference type="Proteomes" id="UP000612456">
    <property type="component" value="Unassembled WGS sequence"/>
</dbReference>
<evidence type="ECO:0000256" key="7">
    <source>
        <dbReference type="ARBA" id="ARBA00023239"/>
    </source>
</evidence>
<dbReference type="PANTHER" id="PTHR13604:SF0">
    <property type="entry name" value="ABASIC SITE PROCESSING PROTEIN HMCES"/>
    <property type="match status" value="1"/>
</dbReference>
<evidence type="ECO:0000256" key="1">
    <source>
        <dbReference type="ARBA" id="ARBA00008136"/>
    </source>
</evidence>
<evidence type="ECO:0000313" key="9">
    <source>
        <dbReference type="EMBL" id="GGD87256.1"/>
    </source>
</evidence>
<evidence type="ECO:0000256" key="4">
    <source>
        <dbReference type="ARBA" id="ARBA00022801"/>
    </source>
</evidence>
<dbReference type="GO" id="GO:0106300">
    <property type="term" value="P:protein-DNA covalent cross-linking repair"/>
    <property type="evidence" value="ECO:0007669"/>
    <property type="project" value="InterPro"/>
</dbReference>
<keyword evidence="7" id="KW-0456">Lyase</keyword>
<evidence type="ECO:0000256" key="6">
    <source>
        <dbReference type="ARBA" id="ARBA00023125"/>
    </source>
</evidence>
<keyword evidence="10" id="KW-1185">Reference proteome</keyword>
<name>A0A917DZE0_9BACL</name>
<evidence type="ECO:0000256" key="3">
    <source>
        <dbReference type="ARBA" id="ARBA00022763"/>
    </source>
</evidence>
<reference evidence="9" key="1">
    <citation type="journal article" date="2014" name="Int. J. Syst. Evol. Microbiol.">
        <title>Complete genome sequence of Corynebacterium casei LMG S-19264T (=DSM 44701T), isolated from a smear-ripened cheese.</title>
        <authorList>
            <consortium name="US DOE Joint Genome Institute (JGI-PGF)"/>
            <person name="Walter F."/>
            <person name="Albersmeier A."/>
            <person name="Kalinowski J."/>
            <person name="Ruckert C."/>
        </authorList>
    </citation>
    <scope>NUCLEOTIDE SEQUENCE</scope>
    <source>
        <strain evidence="9">CGMCC 1.15178</strain>
    </source>
</reference>
<dbReference type="PANTHER" id="PTHR13604">
    <property type="entry name" value="DC12-RELATED"/>
    <property type="match status" value="1"/>
</dbReference>
<reference evidence="9" key="2">
    <citation type="submission" date="2020-09" db="EMBL/GenBank/DDBJ databases">
        <authorList>
            <person name="Sun Q."/>
            <person name="Zhou Y."/>
        </authorList>
    </citation>
    <scope>NUCLEOTIDE SEQUENCE</scope>
    <source>
        <strain evidence="9">CGMCC 1.15178</strain>
    </source>
</reference>
<comment type="similarity">
    <text evidence="1 8">Belongs to the SOS response-associated peptidase family.</text>
</comment>
<dbReference type="Pfam" id="PF02586">
    <property type="entry name" value="SRAP"/>
    <property type="match status" value="1"/>
</dbReference>
<dbReference type="EMBL" id="BMHP01000004">
    <property type="protein sequence ID" value="GGD87256.1"/>
    <property type="molecule type" value="Genomic_DNA"/>
</dbReference>
<keyword evidence="4 8" id="KW-0378">Hydrolase</keyword>
<accession>A0A917DZE0</accession>
<keyword evidence="2 8" id="KW-0645">Protease</keyword>
<dbReference type="AlphaFoldDB" id="A0A917DZE0"/>
<protein>
    <recommendedName>
        <fullName evidence="8">Abasic site processing protein</fullName>
        <ecNumber evidence="8">3.4.-.-</ecNumber>
    </recommendedName>
</protein>
<comment type="caution">
    <text evidence="9">The sequence shown here is derived from an EMBL/GenBank/DDBJ whole genome shotgun (WGS) entry which is preliminary data.</text>
</comment>